<evidence type="ECO:0000256" key="4">
    <source>
        <dbReference type="SAM" id="MobiDB-lite"/>
    </source>
</evidence>
<dbReference type="InterPro" id="IPR026533">
    <property type="entry name" value="NTPase/PRRC1"/>
</dbReference>
<dbReference type="Pfam" id="PF01931">
    <property type="entry name" value="NTPase_I-T"/>
    <property type="match status" value="1"/>
</dbReference>
<keyword evidence="3" id="KW-0333">Golgi apparatus</keyword>
<dbReference type="PANTHER" id="PTHR23276:SF2">
    <property type="entry name" value="PROTEIN PRRC1"/>
    <property type="match status" value="1"/>
</dbReference>
<evidence type="ECO:0000313" key="6">
    <source>
        <dbReference type="EMBL" id="KAJ8029486.1"/>
    </source>
</evidence>
<reference evidence="6" key="1">
    <citation type="submission" date="2021-10" db="EMBL/GenBank/DDBJ databases">
        <title>Tropical sea cucumber genome reveals ecological adaptation and Cuvierian tubules defense mechanism.</title>
        <authorList>
            <person name="Chen T."/>
        </authorList>
    </citation>
    <scope>NUCLEOTIDE SEQUENCE</scope>
    <source>
        <strain evidence="6">Nanhai2018</strain>
        <tissue evidence="6">Muscle</tissue>
    </source>
</reference>
<evidence type="ECO:0000256" key="2">
    <source>
        <dbReference type="ARBA" id="ARBA00010298"/>
    </source>
</evidence>
<evidence type="ECO:0000259" key="5">
    <source>
        <dbReference type="Pfam" id="PF01931"/>
    </source>
</evidence>
<comment type="caution">
    <text evidence="6">The sequence shown here is derived from an EMBL/GenBank/DDBJ whole genome shotgun (WGS) entry which is preliminary data.</text>
</comment>
<proteinExistence type="inferred from homology"/>
<organism evidence="6 7">
    <name type="scientific">Holothuria leucospilota</name>
    <name type="common">Black long sea cucumber</name>
    <name type="synonym">Mertensiothuria leucospilota</name>
    <dbReference type="NCBI Taxonomy" id="206669"/>
    <lineage>
        <taxon>Eukaryota</taxon>
        <taxon>Metazoa</taxon>
        <taxon>Echinodermata</taxon>
        <taxon>Eleutherozoa</taxon>
        <taxon>Echinozoa</taxon>
        <taxon>Holothuroidea</taxon>
        <taxon>Aspidochirotacea</taxon>
        <taxon>Aspidochirotida</taxon>
        <taxon>Holothuriidae</taxon>
        <taxon>Holothuria</taxon>
    </lineage>
</organism>
<dbReference type="EMBL" id="JAIZAY010000014">
    <property type="protein sequence ID" value="KAJ8029486.1"/>
    <property type="molecule type" value="Genomic_DNA"/>
</dbReference>
<keyword evidence="7" id="KW-1185">Reference proteome</keyword>
<sequence>MMEELSAEAHPASTVPSENAGNAPQETSEADMSNPGVATPSKTTPDVPPHQSPAGLHTPLKPPTSTGDVTVTSQVTSPQFTIGDAPVQKSPQPMQIPQDRTDVAPTEYDHMEYASGRPPSGGSFLDWGGGFMRKMVQKTKSSVDTMITTLDPGMAPIIRTGGDINIVVTSDKEVKVAAVRDAFQEVFGLATVTGQAVQSNVAPQPEGYAAGLKGAEERIENLRRGGQIDEKQVVVSIESFIVELLPDKWFDIGCVILSDPNNNISLEVFTQATPISSDFVLQAQALTPPDYSLRWSGLAVTVGEVIEKAFPGMNRTDWHLSFTGVSRRDMIYNASLALAGLYKQRLPSGETL</sequence>
<dbReference type="Proteomes" id="UP001152320">
    <property type="component" value="Chromosome 14"/>
</dbReference>
<evidence type="ECO:0000256" key="3">
    <source>
        <dbReference type="ARBA" id="ARBA00023034"/>
    </source>
</evidence>
<dbReference type="SUPFAM" id="SSF52972">
    <property type="entry name" value="ITPase-like"/>
    <property type="match status" value="1"/>
</dbReference>
<comment type="subcellular location">
    <subcellularLocation>
        <location evidence="1">Golgi apparatus</location>
    </subcellularLocation>
</comment>
<dbReference type="GO" id="GO:0034237">
    <property type="term" value="F:protein kinase A regulatory subunit binding"/>
    <property type="evidence" value="ECO:0007669"/>
    <property type="project" value="TreeGrafter"/>
</dbReference>
<evidence type="ECO:0000313" key="7">
    <source>
        <dbReference type="Proteomes" id="UP001152320"/>
    </source>
</evidence>
<dbReference type="GO" id="GO:0005794">
    <property type="term" value="C:Golgi apparatus"/>
    <property type="evidence" value="ECO:0007669"/>
    <property type="project" value="UniProtKB-SubCell"/>
</dbReference>
<gene>
    <name evidence="6" type="ORF">HOLleu_28889</name>
</gene>
<name>A0A9Q1BMQ4_HOLLE</name>
<protein>
    <submittedName>
        <fullName evidence="6">Protein PRRC1</fullName>
    </submittedName>
</protein>
<feature type="region of interest" description="Disordered" evidence="4">
    <location>
        <begin position="1"/>
        <end position="71"/>
    </location>
</feature>
<dbReference type="InterPro" id="IPR029001">
    <property type="entry name" value="ITPase-like_fam"/>
</dbReference>
<dbReference type="Gene3D" id="3.90.950.10">
    <property type="match status" value="1"/>
</dbReference>
<dbReference type="InterPro" id="IPR026534">
    <property type="entry name" value="PRRC1"/>
</dbReference>
<feature type="compositionally biased region" description="Polar residues" evidence="4">
    <location>
        <begin position="14"/>
        <end position="31"/>
    </location>
</feature>
<dbReference type="OrthoDB" id="4968544at2759"/>
<accession>A0A9Q1BMQ4</accession>
<dbReference type="AlphaFoldDB" id="A0A9Q1BMQ4"/>
<dbReference type="PANTHER" id="PTHR23276">
    <property type="entry name" value="PROTEIN PRRC1"/>
    <property type="match status" value="1"/>
</dbReference>
<dbReference type="FunFam" id="3.90.950.10:FF:000017">
    <property type="entry name" value="Protein PRRC1-B"/>
    <property type="match status" value="1"/>
</dbReference>
<feature type="domain" description="Non-canonical purine NTP phosphatase/PRRC1" evidence="5">
    <location>
        <begin position="170"/>
        <end position="266"/>
    </location>
</feature>
<comment type="similarity">
    <text evidence="2">Belongs to the PRRC1 family.</text>
</comment>
<evidence type="ECO:0000256" key="1">
    <source>
        <dbReference type="ARBA" id="ARBA00004555"/>
    </source>
</evidence>